<dbReference type="CDD" id="cd01169">
    <property type="entry name" value="HMPP_kinase"/>
    <property type="match status" value="1"/>
</dbReference>
<dbReference type="NCBIfam" id="TIGR00097">
    <property type="entry name" value="HMP-P_kinase"/>
    <property type="match status" value="1"/>
</dbReference>
<dbReference type="GO" id="GO:0008972">
    <property type="term" value="F:phosphomethylpyrimidine kinase activity"/>
    <property type="evidence" value="ECO:0007669"/>
    <property type="project" value="UniProtKB-EC"/>
</dbReference>
<dbReference type="InterPro" id="IPR029056">
    <property type="entry name" value="Ribokinase-like"/>
</dbReference>
<accession>A0A9D1ZAW0</accession>
<keyword evidence="6" id="KW-0547">Nucleotide-binding</keyword>
<comment type="function">
    <text evidence="3">Catalyzes the phosphorylation of hydroxymethylpyrimidine phosphate (HMP-P) to HMP-PP, and of HMP to HMP-P.</text>
</comment>
<proteinExistence type="predicted"/>
<comment type="catalytic activity">
    <reaction evidence="1">
        <text>4-amino-5-hydroxymethyl-2-methylpyrimidine + ATP = 4-amino-2-methyl-5-(phosphooxymethyl)pyrimidine + ADP + H(+)</text>
        <dbReference type="Rhea" id="RHEA:23096"/>
        <dbReference type="ChEBI" id="CHEBI:15378"/>
        <dbReference type="ChEBI" id="CHEBI:16892"/>
        <dbReference type="ChEBI" id="CHEBI:30616"/>
        <dbReference type="ChEBI" id="CHEBI:58354"/>
        <dbReference type="ChEBI" id="CHEBI:456216"/>
        <dbReference type="EC" id="2.7.1.49"/>
    </reaction>
</comment>
<gene>
    <name evidence="11" type="primary">thiD</name>
    <name evidence="11" type="ORF">IAA42_03305</name>
</gene>
<keyword evidence="8" id="KW-0067">ATP-binding</keyword>
<dbReference type="Pfam" id="PF08543">
    <property type="entry name" value="Phos_pyr_kin"/>
    <property type="match status" value="1"/>
</dbReference>
<dbReference type="Proteomes" id="UP000824133">
    <property type="component" value="Unassembled WGS sequence"/>
</dbReference>
<dbReference type="FunFam" id="3.40.1190.20:FF:000003">
    <property type="entry name" value="Phosphomethylpyrimidine kinase ThiD"/>
    <property type="match status" value="1"/>
</dbReference>
<evidence type="ECO:0000256" key="3">
    <source>
        <dbReference type="ARBA" id="ARBA00003848"/>
    </source>
</evidence>
<evidence type="ECO:0000256" key="4">
    <source>
        <dbReference type="ARBA" id="ARBA00004769"/>
    </source>
</evidence>
<evidence type="ECO:0000256" key="9">
    <source>
        <dbReference type="ARBA" id="ARBA00022977"/>
    </source>
</evidence>
<dbReference type="GO" id="GO:0005524">
    <property type="term" value="F:ATP binding"/>
    <property type="evidence" value="ECO:0007669"/>
    <property type="project" value="UniProtKB-KW"/>
</dbReference>
<evidence type="ECO:0000256" key="7">
    <source>
        <dbReference type="ARBA" id="ARBA00022777"/>
    </source>
</evidence>
<dbReference type="GO" id="GO:0008902">
    <property type="term" value="F:hydroxymethylpyrimidine kinase activity"/>
    <property type="evidence" value="ECO:0007669"/>
    <property type="project" value="UniProtKB-EC"/>
</dbReference>
<comment type="caution">
    <text evidence="11">The sequence shown here is derived from an EMBL/GenBank/DDBJ whole genome shotgun (WGS) entry which is preliminary data.</text>
</comment>
<dbReference type="EC" id="2.7.1.49" evidence="11"/>
<keyword evidence="5 11" id="KW-0808">Transferase</keyword>
<dbReference type="SUPFAM" id="SSF53613">
    <property type="entry name" value="Ribokinase-like"/>
    <property type="match status" value="1"/>
</dbReference>
<feature type="domain" description="Pyridoxamine kinase/Phosphomethylpyrimidine kinase" evidence="10">
    <location>
        <begin position="16"/>
        <end position="266"/>
    </location>
</feature>
<evidence type="ECO:0000259" key="10">
    <source>
        <dbReference type="Pfam" id="PF08543"/>
    </source>
</evidence>
<dbReference type="PANTHER" id="PTHR20858">
    <property type="entry name" value="PHOSPHOMETHYLPYRIMIDINE KINASE"/>
    <property type="match status" value="1"/>
</dbReference>
<comment type="pathway">
    <text evidence="4">Cofactor biosynthesis; thiamine diphosphate biosynthesis; 4-amino-2-methyl-5-diphosphomethylpyrimidine from 5-amino-1-(5-phospho-D-ribosyl)imidazole: step 3/3.</text>
</comment>
<keyword evidence="7 11" id="KW-0418">Kinase</keyword>
<evidence type="ECO:0000256" key="2">
    <source>
        <dbReference type="ARBA" id="ARBA00000565"/>
    </source>
</evidence>
<dbReference type="GO" id="GO:0009228">
    <property type="term" value="P:thiamine biosynthetic process"/>
    <property type="evidence" value="ECO:0007669"/>
    <property type="project" value="UniProtKB-KW"/>
</dbReference>
<keyword evidence="9" id="KW-0784">Thiamine biosynthesis</keyword>
<dbReference type="EC" id="2.7.4.7" evidence="11"/>
<evidence type="ECO:0000313" key="11">
    <source>
        <dbReference type="EMBL" id="HIY79443.1"/>
    </source>
</evidence>
<dbReference type="InterPro" id="IPR013749">
    <property type="entry name" value="PM/HMP-P_kinase-1"/>
</dbReference>
<dbReference type="PANTHER" id="PTHR20858:SF17">
    <property type="entry name" value="HYDROXYMETHYLPYRIMIDINE_PHOSPHOMETHYLPYRIMIDINE KINASE THI20-RELATED"/>
    <property type="match status" value="1"/>
</dbReference>
<name>A0A9D1ZAW0_9ACTN</name>
<evidence type="ECO:0000256" key="5">
    <source>
        <dbReference type="ARBA" id="ARBA00022679"/>
    </source>
</evidence>
<dbReference type="EMBL" id="DXCP01000025">
    <property type="protein sequence ID" value="HIY79443.1"/>
    <property type="molecule type" value="Genomic_DNA"/>
</dbReference>
<organism evidence="11 12">
    <name type="scientific">Candidatus Olsenella excrementavium</name>
    <dbReference type="NCBI Taxonomy" id="2838709"/>
    <lineage>
        <taxon>Bacteria</taxon>
        <taxon>Bacillati</taxon>
        <taxon>Actinomycetota</taxon>
        <taxon>Coriobacteriia</taxon>
        <taxon>Coriobacteriales</taxon>
        <taxon>Atopobiaceae</taxon>
        <taxon>Olsenella</taxon>
    </lineage>
</organism>
<evidence type="ECO:0000256" key="1">
    <source>
        <dbReference type="ARBA" id="ARBA00000151"/>
    </source>
</evidence>
<dbReference type="GO" id="GO:0005829">
    <property type="term" value="C:cytosol"/>
    <property type="evidence" value="ECO:0007669"/>
    <property type="project" value="TreeGrafter"/>
</dbReference>
<comment type="catalytic activity">
    <reaction evidence="2">
        <text>4-amino-2-methyl-5-(phosphooxymethyl)pyrimidine + ATP = 4-amino-2-methyl-5-(diphosphooxymethyl)pyrimidine + ADP</text>
        <dbReference type="Rhea" id="RHEA:19893"/>
        <dbReference type="ChEBI" id="CHEBI:30616"/>
        <dbReference type="ChEBI" id="CHEBI:57841"/>
        <dbReference type="ChEBI" id="CHEBI:58354"/>
        <dbReference type="ChEBI" id="CHEBI:456216"/>
        <dbReference type="EC" id="2.7.4.7"/>
    </reaction>
</comment>
<sequence>MGSWSVPAVLAIAGSDSSGGAGIQADIKTIAAHGLFAETAITALTAQNTCGVRDVMEATPQMVAEQIDAVFEDIPPAAVKVGMVSSAAIVEAIAERLERWGAENVVVDPVMVATSGARLIDDGAAGALVGRLLPLARVITPNIPEAEALLGEPVRSEAEQEAAALALAKRLGCAVLVKGGHGVADANDVLVESAVDDEGAPRVTWLRAPRVETENTHGTGCTLSSAIACGLAEGLALPEAVSRAKDYLTGALSSGLDLGRGSGPVDHMWRHRA</sequence>
<evidence type="ECO:0000256" key="6">
    <source>
        <dbReference type="ARBA" id="ARBA00022741"/>
    </source>
</evidence>
<evidence type="ECO:0000313" key="12">
    <source>
        <dbReference type="Proteomes" id="UP000824133"/>
    </source>
</evidence>
<evidence type="ECO:0000256" key="8">
    <source>
        <dbReference type="ARBA" id="ARBA00022840"/>
    </source>
</evidence>
<reference evidence="11" key="2">
    <citation type="submission" date="2021-04" db="EMBL/GenBank/DDBJ databases">
        <authorList>
            <person name="Gilroy R."/>
        </authorList>
    </citation>
    <scope>NUCLEOTIDE SEQUENCE</scope>
    <source>
        <strain evidence="11">ChiHjej10B9-743</strain>
    </source>
</reference>
<dbReference type="InterPro" id="IPR004399">
    <property type="entry name" value="HMP/HMP-P_kinase_dom"/>
</dbReference>
<reference evidence="11" key="1">
    <citation type="journal article" date="2021" name="PeerJ">
        <title>Extensive microbial diversity within the chicken gut microbiome revealed by metagenomics and culture.</title>
        <authorList>
            <person name="Gilroy R."/>
            <person name="Ravi A."/>
            <person name="Getino M."/>
            <person name="Pursley I."/>
            <person name="Horton D.L."/>
            <person name="Alikhan N.F."/>
            <person name="Baker D."/>
            <person name="Gharbi K."/>
            <person name="Hall N."/>
            <person name="Watson M."/>
            <person name="Adriaenssens E.M."/>
            <person name="Foster-Nyarko E."/>
            <person name="Jarju S."/>
            <person name="Secka A."/>
            <person name="Antonio M."/>
            <person name="Oren A."/>
            <person name="Chaudhuri R.R."/>
            <person name="La Ragione R."/>
            <person name="Hildebrand F."/>
            <person name="Pallen M.J."/>
        </authorList>
    </citation>
    <scope>NUCLEOTIDE SEQUENCE</scope>
    <source>
        <strain evidence="11">ChiHjej10B9-743</strain>
    </source>
</reference>
<protein>
    <submittedName>
        <fullName evidence="11">Bifunctional hydroxymethylpyrimidine kinase/phosphomethylpyrimidine kinase</fullName>
        <ecNumber evidence="11">2.7.1.49</ecNumber>
        <ecNumber evidence="11">2.7.4.7</ecNumber>
    </submittedName>
</protein>
<dbReference type="AlphaFoldDB" id="A0A9D1ZAW0"/>
<dbReference type="Gene3D" id="3.40.1190.20">
    <property type="match status" value="1"/>
</dbReference>